<sequence length="825" mass="93898">MRQLTCNIYWKLLAVCAFLLVITPINKCHAQRAGGSHTLNFDFDWRFHLGDIAGASEMSYDDASWRQLDLPHDWSIEQPFDLDNPSGWRGGYLPGGIGWYRKTFEWKKQKDSHVMIQFDGVYMNSEVWINGHYLGKRPYGYISFEYDITPYLKTGKNVIAVKADNSRLPSGRWYTGSGIYRHVWLRVTGAIYIPQWGTYITTSNVSPQKADVHIQTEIQNKSNVARVIRLQTDIFSSDNKKVLTQSERVTVDTGLTNWRQKMVLPNPRYWSPETPEIYKVVHRIIYSDNKEESYISYFGVRTIEVNAKDGFVLNGRRIKLNGVCNHHDAGPVGAAVPEDVLYRRLKLLKAMGCNAIRTTHNPAAPELYAMCDTLGIMVLDEAFDGWDKPKAPYDYGLYFKEWWKKDLTDFIKRDRNHPSIIMWSIGNEVPRFNVELQKHLVEVVKSLDTTRPVTQARSGEGRYVDVVGFNGEGEMPGVLETFHQQHPDKPLLGTEITHTLQTRGVYYARTSYRTRDFPAPWEEGVKWEDFKSKVFPIPDLSEKEVFKKQSIFYQSSYDNAIVRIGVRDQHNRTEAFPFFIGTFRWSGFDYLGEAAIQPARTANFGILDLCGFPKDHYYLYQSLWSSTPMVHLLPHWTHPGMEGVTIPVVVYSNAPEVELLLNKRSLGEQTMDTSRQLVWMVPYEPGTLEAVARKDGKIVAKTSVTTAGAPAAIRLIPDKQQVVADKRSVIHVEVQITDAQGIMVPEANNLVKFKLKGPGKIIGVENGDIIDFSSMKAEERKAFKGKCLVMIQTTLEPGNIELTATSDGLKSQTITFSSLSKSNKK</sequence>
<dbReference type="InterPro" id="IPR032311">
    <property type="entry name" value="DUF4982"/>
</dbReference>
<feature type="domain" description="Glycosyl hydrolases family 2 sugar binding" evidence="6">
    <location>
        <begin position="96"/>
        <end position="185"/>
    </location>
</feature>
<dbReference type="InterPro" id="IPR013783">
    <property type="entry name" value="Ig-like_fold"/>
</dbReference>
<dbReference type="InterPro" id="IPR006104">
    <property type="entry name" value="Glyco_hydro_2_N"/>
</dbReference>
<evidence type="ECO:0000256" key="3">
    <source>
        <dbReference type="ARBA" id="ARBA00023295"/>
    </source>
</evidence>
<dbReference type="Pfam" id="PF16355">
    <property type="entry name" value="DUF4982"/>
    <property type="match status" value="1"/>
</dbReference>
<dbReference type="InterPro" id="IPR006101">
    <property type="entry name" value="Glyco_hydro_2"/>
</dbReference>
<dbReference type="PANTHER" id="PTHR42732">
    <property type="entry name" value="BETA-GALACTOSIDASE"/>
    <property type="match status" value="1"/>
</dbReference>
<accession>A0ABZ2EGX5</accession>
<dbReference type="SUPFAM" id="SSF51445">
    <property type="entry name" value="(Trans)glycosidases"/>
    <property type="match status" value="1"/>
</dbReference>
<dbReference type="Gene3D" id="2.60.120.260">
    <property type="entry name" value="Galactose-binding domain-like"/>
    <property type="match status" value="1"/>
</dbReference>
<dbReference type="Pfam" id="PF18565">
    <property type="entry name" value="Glyco_hydro2_C5"/>
    <property type="match status" value="1"/>
</dbReference>
<dbReference type="InterPro" id="IPR017853">
    <property type="entry name" value="GH"/>
</dbReference>
<dbReference type="EMBL" id="CP144143">
    <property type="protein sequence ID" value="WWC82621.1"/>
    <property type="molecule type" value="Genomic_DNA"/>
</dbReference>
<dbReference type="Gene3D" id="3.20.20.80">
    <property type="entry name" value="Glycosidases"/>
    <property type="match status" value="1"/>
</dbReference>
<dbReference type="InterPro" id="IPR008979">
    <property type="entry name" value="Galactose-bd-like_sf"/>
</dbReference>
<dbReference type="Pfam" id="PF02837">
    <property type="entry name" value="Glyco_hydro_2_N"/>
    <property type="match status" value="1"/>
</dbReference>
<dbReference type="Pfam" id="PF02836">
    <property type="entry name" value="Glyco_hydro_2_C"/>
    <property type="match status" value="1"/>
</dbReference>
<feature type="domain" description="Glycoside hydrolase family 2" evidence="8">
    <location>
        <begin position="713"/>
        <end position="815"/>
    </location>
</feature>
<dbReference type="PANTHER" id="PTHR42732:SF1">
    <property type="entry name" value="BETA-MANNOSIDASE"/>
    <property type="match status" value="1"/>
</dbReference>
<evidence type="ECO:0000259" key="4">
    <source>
        <dbReference type="Pfam" id="PF00703"/>
    </source>
</evidence>
<feature type="domain" description="Glycoside hydrolase family 2 immunoglobulin-like beta-sandwich" evidence="4">
    <location>
        <begin position="201"/>
        <end position="301"/>
    </location>
</feature>
<dbReference type="PROSITE" id="PS00608">
    <property type="entry name" value="GLYCOSYL_HYDROL_F2_2"/>
    <property type="match status" value="1"/>
</dbReference>
<evidence type="ECO:0000313" key="9">
    <source>
        <dbReference type="EMBL" id="WWC82621.1"/>
    </source>
</evidence>
<evidence type="ECO:0000259" key="5">
    <source>
        <dbReference type="Pfam" id="PF02836"/>
    </source>
</evidence>
<organism evidence="9 10">
    <name type="scientific">Mycovorax composti</name>
    <dbReference type="NCBI Taxonomy" id="2962693"/>
    <lineage>
        <taxon>Bacteria</taxon>
        <taxon>Pseudomonadati</taxon>
        <taxon>Bacteroidota</taxon>
        <taxon>Chitinophagia</taxon>
        <taxon>Chitinophagales</taxon>
        <taxon>Chitinophagaceae</taxon>
        <taxon>Mycovorax</taxon>
    </lineage>
</organism>
<protein>
    <submittedName>
        <fullName evidence="9">Beta-galactosidase BoGH2A</fullName>
        <ecNumber evidence="9">3.2.1.23</ecNumber>
    </submittedName>
</protein>
<feature type="domain" description="DUF4982" evidence="7">
    <location>
        <begin position="643"/>
        <end position="700"/>
    </location>
</feature>
<keyword evidence="2 9" id="KW-0378">Hydrolase</keyword>
<reference evidence="10" key="1">
    <citation type="submission" date="2024-01" db="EMBL/GenBank/DDBJ databases">
        <title>Mycovorax composti gen. nov. sp. nov., a member of the family Chitinophagaceae isolated from button mushroom compost.</title>
        <authorList>
            <person name="Thai M."/>
            <person name="Bell T.L."/>
            <person name="Kertesz M.A."/>
        </authorList>
    </citation>
    <scope>NUCLEOTIDE SEQUENCE [LARGE SCALE GENOMIC DNA]</scope>
    <source>
        <strain evidence="10">C216</strain>
    </source>
</reference>
<dbReference type="InterPro" id="IPR040605">
    <property type="entry name" value="Glyco_hydro2_dom5"/>
</dbReference>
<dbReference type="EC" id="3.2.1.23" evidence="9"/>
<evidence type="ECO:0000259" key="8">
    <source>
        <dbReference type="Pfam" id="PF18565"/>
    </source>
</evidence>
<proteinExistence type="inferred from homology"/>
<comment type="similarity">
    <text evidence="1">Belongs to the glycosyl hydrolase 2 family.</text>
</comment>
<gene>
    <name evidence="9" type="ORF">PIECOFPK_00328</name>
</gene>
<evidence type="ECO:0000256" key="1">
    <source>
        <dbReference type="ARBA" id="ARBA00007401"/>
    </source>
</evidence>
<dbReference type="InterPro" id="IPR036156">
    <property type="entry name" value="Beta-gal/glucu_dom_sf"/>
</dbReference>
<dbReference type="InterPro" id="IPR023232">
    <property type="entry name" value="Glyco_hydro_2_AS"/>
</dbReference>
<dbReference type="InterPro" id="IPR051913">
    <property type="entry name" value="GH2_Domain-Containing"/>
</dbReference>
<evidence type="ECO:0000259" key="6">
    <source>
        <dbReference type="Pfam" id="PF02837"/>
    </source>
</evidence>
<feature type="domain" description="Glycoside hydrolase family 2 catalytic" evidence="5">
    <location>
        <begin position="308"/>
        <end position="503"/>
    </location>
</feature>
<keyword evidence="3 9" id="KW-0326">Glycosidase</keyword>
<dbReference type="Gene3D" id="2.60.40.10">
    <property type="entry name" value="Immunoglobulins"/>
    <property type="match status" value="3"/>
</dbReference>
<evidence type="ECO:0000256" key="2">
    <source>
        <dbReference type="ARBA" id="ARBA00022801"/>
    </source>
</evidence>
<dbReference type="PRINTS" id="PR00132">
    <property type="entry name" value="GLHYDRLASE2"/>
</dbReference>
<dbReference type="InterPro" id="IPR006102">
    <property type="entry name" value="Ig-like_GH2"/>
</dbReference>
<keyword evidence="10" id="KW-1185">Reference proteome</keyword>
<dbReference type="Pfam" id="PF00703">
    <property type="entry name" value="Glyco_hydro_2"/>
    <property type="match status" value="1"/>
</dbReference>
<dbReference type="Proteomes" id="UP001321305">
    <property type="component" value="Chromosome"/>
</dbReference>
<dbReference type="InterPro" id="IPR006103">
    <property type="entry name" value="Glyco_hydro_2_cat"/>
</dbReference>
<dbReference type="SUPFAM" id="SSF49303">
    <property type="entry name" value="beta-Galactosidase/glucuronidase domain"/>
    <property type="match status" value="1"/>
</dbReference>
<dbReference type="GO" id="GO:0004565">
    <property type="term" value="F:beta-galactosidase activity"/>
    <property type="evidence" value="ECO:0007669"/>
    <property type="project" value="UniProtKB-EC"/>
</dbReference>
<evidence type="ECO:0000313" key="10">
    <source>
        <dbReference type="Proteomes" id="UP001321305"/>
    </source>
</evidence>
<dbReference type="SUPFAM" id="SSF49785">
    <property type="entry name" value="Galactose-binding domain-like"/>
    <property type="match status" value="1"/>
</dbReference>
<evidence type="ECO:0000259" key="7">
    <source>
        <dbReference type="Pfam" id="PF16355"/>
    </source>
</evidence>
<name>A0ABZ2EGX5_9BACT</name>